<evidence type="ECO:0000313" key="2">
    <source>
        <dbReference type="EMBL" id="CAL1593062.1"/>
    </source>
</evidence>
<dbReference type="AlphaFoldDB" id="A0AAV2KYA8"/>
<evidence type="ECO:0000256" key="1">
    <source>
        <dbReference type="SAM" id="Phobius"/>
    </source>
</evidence>
<keyword evidence="1" id="KW-0812">Transmembrane</keyword>
<reference evidence="2 3" key="1">
    <citation type="submission" date="2024-04" db="EMBL/GenBank/DDBJ databases">
        <authorList>
            <person name="Waldvogel A.-M."/>
            <person name="Schoenle A."/>
        </authorList>
    </citation>
    <scope>NUCLEOTIDE SEQUENCE [LARGE SCALE GENOMIC DNA]</scope>
</reference>
<evidence type="ECO:0000313" key="3">
    <source>
        <dbReference type="Proteomes" id="UP001497482"/>
    </source>
</evidence>
<accession>A0AAV2KYA8</accession>
<protein>
    <submittedName>
        <fullName evidence="2">Uncharacterized protein</fullName>
    </submittedName>
</protein>
<organism evidence="2 3">
    <name type="scientific">Knipowitschia caucasica</name>
    <name type="common">Caucasian dwarf goby</name>
    <name type="synonym">Pomatoschistus caucasicus</name>
    <dbReference type="NCBI Taxonomy" id="637954"/>
    <lineage>
        <taxon>Eukaryota</taxon>
        <taxon>Metazoa</taxon>
        <taxon>Chordata</taxon>
        <taxon>Craniata</taxon>
        <taxon>Vertebrata</taxon>
        <taxon>Euteleostomi</taxon>
        <taxon>Actinopterygii</taxon>
        <taxon>Neopterygii</taxon>
        <taxon>Teleostei</taxon>
        <taxon>Neoteleostei</taxon>
        <taxon>Acanthomorphata</taxon>
        <taxon>Gobiaria</taxon>
        <taxon>Gobiiformes</taxon>
        <taxon>Gobioidei</taxon>
        <taxon>Gobiidae</taxon>
        <taxon>Gobiinae</taxon>
        <taxon>Knipowitschia</taxon>
    </lineage>
</organism>
<sequence>MQTTFALRRQEIVPGDKPIKDHLTRWPALLMESQIFAEFHRITNVNLCKTFYAELDRHTQTLIGLYRKKASCTGKIAEALQLILREYDLQERQDVNLRRTLVLRALSIYLKEDDSDLFKRFGQDEESDLSQCPLALQLASQDVFGGGAVSIILEGSVVMAEISNMLDAFLLLFGLIFVFNMEYPKKLVNTFNFIQKILSENSPVREGAVATASCLCSAVVIEWKKSGRALML</sequence>
<keyword evidence="1" id="KW-1133">Transmembrane helix</keyword>
<feature type="transmembrane region" description="Helical" evidence="1">
    <location>
        <begin position="165"/>
        <end position="183"/>
    </location>
</feature>
<keyword evidence="3" id="KW-1185">Reference proteome</keyword>
<dbReference type="EMBL" id="OZ035824">
    <property type="protein sequence ID" value="CAL1593062.1"/>
    <property type="molecule type" value="Genomic_DNA"/>
</dbReference>
<dbReference type="Proteomes" id="UP001497482">
    <property type="component" value="Chromosome 2"/>
</dbReference>
<proteinExistence type="predicted"/>
<name>A0AAV2KYA8_KNICA</name>
<dbReference type="PANTHER" id="PTHR31025">
    <property type="entry name" value="SI:CH211-196P9.1-RELATED"/>
    <property type="match status" value="1"/>
</dbReference>
<gene>
    <name evidence="2" type="ORF">KC01_LOCUS22217</name>
</gene>
<keyword evidence="1" id="KW-0472">Membrane</keyword>
<dbReference type="PANTHER" id="PTHR31025:SF19">
    <property type="entry name" value="SI:CH73-42K18.1-RELATED"/>
    <property type="match status" value="1"/>
</dbReference>